<feature type="domain" description="PAC" evidence="4">
    <location>
        <begin position="213"/>
        <end position="265"/>
    </location>
</feature>
<feature type="domain" description="PAC" evidence="4">
    <location>
        <begin position="335"/>
        <end position="387"/>
    </location>
</feature>
<dbReference type="GO" id="GO:0016020">
    <property type="term" value="C:membrane"/>
    <property type="evidence" value="ECO:0007669"/>
    <property type="project" value="InterPro"/>
</dbReference>
<dbReference type="InterPro" id="IPR000014">
    <property type="entry name" value="PAS"/>
</dbReference>
<dbReference type="PRINTS" id="PR00260">
    <property type="entry name" value="CHEMTRNSDUCR"/>
</dbReference>
<dbReference type="GO" id="GO:0006935">
    <property type="term" value="P:chemotaxis"/>
    <property type="evidence" value="ECO:0007669"/>
    <property type="project" value="InterPro"/>
</dbReference>
<dbReference type="GO" id="GO:0004888">
    <property type="term" value="F:transmembrane signaling receptor activity"/>
    <property type="evidence" value="ECO:0007669"/>
    <property type="project" value="InterPro"/>
</dbReference>
<feature type="domain" description="PAS" evidence="3">
    <location>
        <begin position="154"/>
        <end position="210"/>
    </location>
</feature>
<dbReference type="EMBL" id="CP074694">
    <property type="protein sequence ID" value="QVL33559.1"/>
    <property type="molecule type" value="Genomic_DNA"/>
</dbReference>
<gene>
    <name evidence="5" type="ORF">KIH39_06510</name>
</gene>
<dbReference type="SUPFAM" id="SSF58104">
    <property type="entry name" value="Methyl-accepting chemotaxis protein (MCP) signaling domain"/>
    <property type="match status" value="1"/>
</dbReference>
<feature type="domain" description="PAS" evidence="3">
    <location>
        <begin position="276"/>
        <end position="306"/>
    </location>
</feature>
<dbReference type="Gene3D" id="3.30.450.20">
    <property type="entry name" value="PAS domain"/>
    <property type="match status" value="3"/>
</dbReference>
<protein>
    <submittedName>
        <fullName evidence="5">PAS domain-containing methyl-accepting chemotaxis protein</fullName>
    </submittedName>
</protein>
<dbReference type="InterPro" id="IPR035965">
    <property type="entry name" value="PAS-like_dom_sf"/>
</dbReference>
<evidence type="ECO:0000259" key="4">
    <source>
        <dbReference type="PROSITE" id="PS50113"/>
    </source>
</evidence>
<keyword evidence="6" id="KW-1185">Reference proteome</keyword>
<dbReference type="InterPro" id="IPR001610">
    <property type="entry name" value="PAC"/>
</dbReference>
<dbReference type="InterPro" id="IPR050903">
    <property type="entry name" value="Bact_Chemotaxis_MeTrfase"/>
</dbReference>
<sequence length="646" mass="70859">MKVKPSVPSSKRNPLTDLLIATMTDVQANIMVADAAMNIVFITPMALKTLRNIESELQRVFQISVDQIVGSSIHTFHKDPRHVERVLNSHDHMPHQAEFSFGKVTFRAKVNLVRHPSTEDVIGYVVAWEDITLQQRLDLDYAGQISAISKSQAVVEFEMDGSIITANDNFLNLMGYTLEEIQGKSHSIFIEESHRSSREYQEFWERLRRGEYQAAEYLRIGKGGKEVWIQASYNPILDKKGKPFKIVKYATDITCQKNRASDMAGQIAAIRKAQAVIEFNIDGTILDANENFLNVMGYRLEDIRGKHHSIFVDPTYSNSAEYRDFWAELASGESKTGRYKRFNKNSKEIWIQGSYFPILDLKGRPFKVVKFSNDITNLRKVEDSLRGTVQTLASASEELTAVSQQMASTAEETSAQANVASAAAEQVSRNVSTVATGTQEMGASIKEIAKSANEAARVATSAVGMAEKTNRTINKLGESSTEIGNVIKVITSIAQQTNLLALNATIEAARAGEAGKGFAVVANEVKELAKQTARATEDISRKIEAIQGDTKQAVDAIGQISKIILQINDIQNTIASAVEEQTATTAEISRNVSEAAKGSSEIAHNITVVAQAARGTTEGASHTQKSADALTKMAVDLQKIVAQLKA</sequence>
<dbReference type="Proteomes" id="UP000676194">
    <property type="component" value="Chromosome"/>
</dbReference>
<organism evidence="5 6">
    <name type="scientific">Telmatocola sphagniphila</name>
    <dbReference type="NCBI Taxonomy" id="1123043"/>
    <lineage>
        <taxon>Bacteria</taxon>
        <taxon>Pseudomonadati</taxon>
        <taxon>Planctomycetota</taxon>
        <taxon>Planctomycetia</taxon>
        <taxon>Gemmatales</taxon>
        <taxon>Gemmataceae</taxon>
    </lineage>
</organism>
<accession>A0A8E6EUC8</accession>
<dbReference type="AlphaFoldDB" id="A0A8E6EUC8"/>
<evidence type="ECO:0000256" key="1">
    <source>
        <dbReference type="PROSITE-ProRule" id="PRU00284"/>
    </source>
</evidence>
<dbReference type="Gene3D" id="1.10.287.950">
    <property type="entry name" value="Methyl-accepting chemotaxis protein"/>
    <property type="match status" value="1"/>
</dbReference>
<dbReference type="KEGG" id="tsph:KIH39_06510"/>
<evidence type="ECO:0000313" key="5">
    <source>
        <dbReference type="EMBL" id="QVL33559.1"/>
    </source>
</evidence>
<dbReference type="Pfam" id="PF08447">
    <property type="entry name" value="PAS_3"/>
    <property type="match status" value="2"/>
</dbReference>
<dbReference type="SMART" id="SM00086">
    <property type="entry name" value="PAC"/>
    <property type="match status" value="2"/>
</dbReference>
<evidence type="ECO:0000259" key="3">
    <source>
        <dbReference type="PROSITE" id="PS50112"/>
    </source>
</evidence>
<dbReference type="InterPro" id="IPR004090">
    <property type="entry name" value="Chemotax_Me-accpt_rcpt"/>
</dbReference>
<reference evidence="5" key="1">
    <citation type="submission" date="2021-05" db="EMBL/GenBank/DDBJ databases">
        <title>Complete genome sequence of the cellulolytic planctomycete Telmatocola sphagniphila SP2T and characterization of the first cellulase from planctomycetes.</title>
        <authorList>
            <person name="Rakitin A.L."/>
            <person name="Beletsky A.V."/>
            <person name="Naumoff D.G."/>
            <person name="Kulichevskaya I.S."/>
            <person name="Mardanov A.V."/>
            <person name="Ravin N.V."/>
            <person name="Dedysh S.N."/>
        </authorList>
    </citation>
    <scope>NUCLEOTIDE SEQUENCE</scope>
    <source>
        <strain evidence="5">SP2T</strain>
    </source>
</reference>
<evidence type="ECO:0000259" key="2">
    <source>
        <dbReference type="PROSITE" id="PS50111"/>
    </source>
</evidence>
<dbReference type="SMART" id="SM00091">
    <property type="entry name" value="PAS"/>
    <property type="match status" value="2"/>
</dbReference>
<dbReference type="PANTHER" id="PTHR24422">
    <property type="entry name" value="CHEMOTAXIS PROTEIN METHYLTRANSFERASE"/>
    <property type="match status" value="1"/>
</dbReference>
<dbReference type="CDD" id="cd00130">
    <property type="entry name" value="PAS"/>
    <property type="match status" value="2"/>
</dbReference>
<keyword evidence="1" id="KW-0807">Transducer</keyword>
<dbReference type="PROSITE" id="PS50112">
    <property type="entry name" value="PAS"/>
    <property type="match status" value="2"/>
</dbReference>
<dbReference type="NCBIfam" id="TIGR00229">
    <property type="entry name" value="sensory_box"/>
    <property type="match status" value="2"/>
</dbReference>
<dbReference type="InterPro" id="IPR000700">
    <property type="entry name" value="PAS-assoc_C"/>
</dbReference>
<evidence type="ECO:0000313" key="6">
    <source>
        <dbReference type="Proteomes" id="UP000676194"/>
    </source>
</evidence>
<proteinExistence type="predicted"/>
<dbReference type="SUPFAM" id="SSF55785">
    <property type="entry name" value="PYP-like sensor domain (PAS domain)"/>
    <property type="match status" value="2"/>
</dbReference>
<dbReference type="PROSITE" id="PS50111">
    <property type="entry name" value="CHEMOTAXIS_TRANSDUC_2"/>
    <property type="match status" value="1"/>
</dbReference>
<dbReference type="InterPro" id="IPR004089">
    <property type="entry name" value="MCPsignal_dom"/>
</dbReference>
<dbReference type="PROSITE" id="PS50113">
    <property type="entry name" value="PAC"/>
    <property type="match status" value="2"/>
</dbReference>
<dbReference type="InterPro" id="IPR013655">
    <property type="entry name" value="PAS_fold_3"/>
</dbReference>
<dbReference type="GO" id="GO:0007165">
    <property type="term" value="P:signal transduction"/>
    <property type="evidence" value="ECO:0007669"/>
    <property type="project" value="UniProtKB-KW"/>
</dbReference>
<feature type="domain" description="Methyl-accepting transducer" evidence="2">
    <location>
        <begin position="388"/>
        <end position="634"/>
    </location>
</feature>
<dbReference type="PANTHER" id="PTHR24422:SF10">
    <property type="entry name" value="CHEMOTAXIS PROTEIN METHYLTRANSFERASE 2"/>
    <property type="match status" value="1"/>
</dbReference>
<name>A0A8E6EUC8_9BACT</name>
<dbReference type="SMART" id="SM00283">
    <property type="entry name" value="MA"/>
    <property type="match status" value="1"/>
</dbReference>
<dbReference type="Pfam" id="PF00015">
    <property type="entry name" value="MCPsignal"/>
    <property type="match status" value="1"/>
</dbReference>
<dbReference type="RefSeq" id="WP_213498470.1">
    <property type="nucleotide sequence ID" value="NZ_CP074694.1"/>
</dbReference>